<dbReference type="EMBL" id="AZMM01010267">
    <property type="protein sequence ID" value="ETJ35339.1"/>
    <property type="molecule type" value="Genomic_DNA"/>
</dbReference>
<evidence type="ECO:0000313" key="3">
    <source>
        <dbReference type="EMBL" id="ETJ35339.1"/>
    </source>
</evidence>
<evidence type="ECO:0000256" key="2">
    <source>
        <dbReference type="ARBA" id="ARBA00022679"/>
    </source>
</evidence>
<gene>
    <name evidence="3" type="ORF">Q604_UNBC10267G0001</name>
</gene>
<organism evidence="3">
    <name type="scientific">human gut metagenome</name>
    <dbReference type="NCBI Taxonomy" id="408170"/>
    <lineage>
        <taxon>unclassified sequences</taxon>
        <taxon>metagenomes</taxon>
        <taxon>organismal metagenomes</taxon>
    </lineage>
</organism>
<dbReference type="InterPro" id="IPR000053">
    <property type="entry name" value="Thymidine/pyrmidine_PPase"/>
</dbReference>
<dbReference type="PANTHER" id="PTHR10515">
    <property type="entry name" value="THYMIDINE PHOSPHORYLASE"/>
    <property type="match status" value="1"/>
</dbReference>
<dbReference type="InterPro" id="IPR035902">
    <property type="entry name" value="Nuc_phospho_transferase"/>
</dbReference>
<proteinExistence type="predicted"/>
<dbReference type="SUPFAM" id="SSF52418">
    <property type="entry name" value="Nucleoside phosphorylase/phosphoribosyltransferase catalytic domain"/>
    <property type="match status" value="1"/>
</dbReference>
<sequence>QAGEIMLIQGKIAESEKEARKLLEEAVSSGKAFEMFKSMVKAQGGSVEMIDDTSLLPKSKYVTEVKSEKDGNIKVLHSEKLGILAM</sequence>
<accession>W1Y2K6</accession>
<protein>
    <submittedName>
        <fullName evidence="3">Pyrimidine-nucleoside phosphorylase</fullName>
    </submittedName>
</protein>
<feature type="non-terminal residue" evidence="3">
    <location>
        <position position="86"/>
    </location>
</feature>
<dbReference type="PANTHER" id="PTHR10515:SF0">
    <property type="entry name" value="THYMIDINE PHOSPHORYLASE"/>
    <property type="match status" value="1"/>
</dbReference>
<comment type="caution">
    <text evidence="3">The sequence shown here is derived from an EMBL/GenBank/DDBJ whole genome shotgun (WGS) entry which is preliminary data.</text>
</comment>
<dbReference type="AlphaFoldDB" id="W1Y2K6"/>
<keyword evidence="2" id="KW-0808">Transferase</keyword>
<dbReference type="GO" id="GO:0009032">
    <property type="term" value="F:thymidine phosphorylase activity"/>
    <property type="evidence" value="ECO:0007669"/>
    <property type="project" value="TreeGrafter"/>
</dbReference>
<dbReference type="GO" id="GO:0006206">
    <property type="term" value="P:pyrimidine nucleobase metabolic process"/>
    <property type="evidence" value="ECO:0007669"/>
    <property type="project" value="InterPro"/>
</dbReference>
<keyword evidence="1" id="KW-0328">Glycosyltransferase</keyword>
<evidence type="ECO:0000256" key="1">
    <source>
        <dbReference type="ARBA" id="ARBA00022676"/>
    </source>
</evidence>
<feature type="non-terminal residue" evidence="3">
    <location>
        <position position="1"/>
    </location>
</feature>
<reference evidence="3" key="1">
    <citation type="submission" date="2013-12" db="EMBL/GenBank/DDBJ databases">
        <title>A Varibaculum cambriense genome reconstructed from a premature infant gut community with otherwise low bacterial novelty that shifts toward anaerobic metabolism during the third week of life.</title>
        <authorList>
            <person name="Brown C.T."/>
            <person name="Sharon I."/>
            <person name="Thomas B.C."/>
            <person name="Castelle C.J."/>
            <person name="Morowitz M.J."/>
            <person name="Banfield J.F."/>
        </authorList>
    </citation>
    <scope>NUCLEOTIDE SEQUENCE</scope>
</reference>
<dbReference type="GO" id="GO:0004645">
    <property type="term" value="F:1,4-alpha-oligoglucan phosphorylase activity"/>
    <property type="evidence" value="ECO:0007669"/>
    <property type="project" value="InterPro"/>
</dbReference>
<dbReference type="Gene3D" id="3.40.1030.10">
    <property type="entry name" value="Nucleoside phosphorylase/phosphoribosyltransferase catalytic domain"/>
    <property type="match status" value="1"/>
</dbReference>
<name>W1Y2K6_9ZZZZ</name>
<dbReference type="GO" id="GO:0005829">
    <property type="term" value="C:cytosol"/>
    <property type="evidence" value="ECO:0007669"/>
    <property type="project" value="TreeGrafter"/>
</dbReference>